<dbReference type="PANTHER" id="PTHR24171">
    <property type="entry name" value="ANKYRIN REPEAT DOMAIN-CONTAINING PROTEIN 39-RELATED"/>
    <property type="match status" value="1"/>
</dbReference>
<dbReference type="SUPFAM" id="SSF48403">
    <property type="entry name" value="Ankyrin repeat"/>
    <property type="match status" value="1"/>
</dbReference>
<protein>
    <submittedName>
        <fullName evidence="4">Uncharacterized protein</fullName>
    </submittedName>
</protein>
<keyword evidence="2 3" id="KW-0040">ANK repeat</keyword>
<reference evidence="4" key="1">
    <citation type="submission" date="2021-02" db="EMBL/GenBank/DDBJ databases">
        <authorList>
            <person name="Dougan E. K."/>
            <person name="Rhodes N."/>
            <person name="Thang M."/>
            <person name="Chan C."/>
        </authorList>
    </citation>
    <scope>NUCLEOTIDE SEQUENCE</scope>
</reference>
<dbReference type="Gene3D" id="1.25.40.20">
    <property type="entry name" value="Ankyrin repeat-containing domain"/>
    <property type="match status" value="2"/>
</dbReference>
<keyword evidence="5" id="KW-1185">Reference proteome</keyword>
<name>A0A812J9M7_9DINO</name>
<dbReference type="InterPro" id="IPR002110">
    <property type="entry name" value="Ankyrin_rpt"/>
</dbReference>
<dbReference type="Pfam" id="PF00023">
    <property type="entry name" value="Ank"/>
    <property type="match status" value="1"/>
</dbReference>
<evidence type="ECO:0000256" key="3">
    <source>
        <dbReference type="PROSITE-ProRule" id="PRU00023"/>
    </source>
</evidence>
<accession>A0A812J9M7</accession>
<proteinExistence type="predicted"/>
<evidence type="ECO:0000256" key="2">
    <source>
        <dbReference type="ARBA" id="ARBA00023043"/>
    </source>
</evidence>
<organism evidence="4 5">
    <name type="scientific">Symbiodinium natans</name>
    <dbReference type="NCBI Taxonomy" id="878477"/>
    <lineage>
        <taxon>Eukaryota</taxon>
        <taxon>Sar</taxon>
        <taxon>Alveolata</taxon>
        <taxon>Dinophyceae</taxon>
        <taxon>Suessiales</taxon>
        <taxon>Symbiodiniaceae</taxon>
        <taxon>Symbiodinium</taxon>
    </lineage>
</organism>
<sequence>MACCRSGRSPTTLELYAGSAAASHSFTSEAAHMLFPMYTMPSERLLQMTVIEPHEVLKARGDIVVFSASMGKAAFVSHQWAAKHHPDPELKQFRVLQGALRHMLGGLGFIPLDPVTEALVPTAQCLPLHEFRSQPVFFWYDYISCPQMECAGRSDACTAGDLRQAIHSIPGYIARCSFFFGLCPVIDTSDGKVLTPASWTQRAWCRFERALRELSRDETWILIKSETSLEVVGSALAFLGGSAGEGQFTQQGDREKLGPVLREAVLRKLALCLRLGDFAAYRRHLNLQGVYFRGLKVEPVQGLIPIPASSLCESADHPLVAEFFLQNGFTKPRDLDDAGWSVLHYATLSGNTNLVSCLLKLRAEPNRRTSRDQPNLGCPRWTSALDLAMLFKQNDVASLLIAARAKLEGGVLQAMHFAAIADNAAGIRLLCAAGADPLAKDLLGTPAVCTAAGYGAMEALEELVLRANHEPSIMSRALCMAAGGGGSSAEMVGRLIELKADVDYQNETQFRSLAFLLVTVKSLQHRFGRGTSLSAFFYHWAGMTPLMAALLAAQHEGAAALVAAGARLDLRNCRME</sequence>
<dbReference type="EMBL" id="CAJNDS010000392">
    <property type="protein sequence ID" value="CAE7201232.1"/>
    <property type="molecule type" value="Genomic_DNA"/>
</dbReference>
<evidence type="ECO:0000313" key="5">
    <source>
        <dbReference type="Proteomes" id="UP000604046"/>
    </source>
</evidence>
<comment type="caution">
    <text evidence="4">The sequence shown here is derived from an EMBL/GenBank/DDBJ whole genome shotgun (WGS) entry which is preliminary data.</text>
</comment>
<keyword evidence="1" id="KW-0677">Repeat</keyword>
<dbReference type="Proteomes" id="UP000604046">
    <property type="component" value="Unassembled WGS sequence"/>
</dbReference>
<dbReference type="PROSITE" id="PS50088">
    <property type="entry name" value="ANK_REPEAT"/>
    <property type="match status" value="1"/>
</dbReference>
<gene>
    <name evidence="4" type="ORF">SNAT2548_LOCUS6017</name>
</gene>
<dbReference type="OrthoDB" id="426874at2759"/>
<feature type="repeat" description="ANK" evidence="3">
    <location>
        <begin position="338"/>
        <end position="370"/>
    </location>
</feature>
<dbReference type="AlphaFoldDB" id="A0A812J9M7"/>
<dbReference type="InterPro" id="IPR036770">
    <property type="entry name" value="Ankyrin_rpt-contain_sf"/>
</dbReference>
<evidence type="ECO:0000313" key="4">
    <source>
        <dbReference type="EMBL" id="CAE7201232.1"/>
    </source>
</evidence>
<dbReference type="SMART" id="SM00248">
    <property type="entry name" value="ANK"/>
    <property type="match status" value="5"/>
</dbReference>
<evidence type="ECO:0000256" key="1">
    <source>
        <dbReference type="ARBA" id="ARBA00022737"/>
    </source>
</evidence>